<comment type="similarity">
    <text evidence="2 9">Belongs to the SLX4 family.</text>
</comment>
<comment type="subcellular location">
    <subcellularLocation>
        <location evidence="1 9">Nucleus</location>
    </subcellularLocation>
</comment>
<feature type="compositionally biased region" description="Basic and acidic residues" evidence="10">
    <location>
        <begin position="160"/>
        <end position="187"/>
    </location>
</feature>
<evidence type="ECO:0000256" key="1">
    <source>
        <dbReference type="ARBA" id="ARBA00004123"/>
    </source>
</evidence>
<dbReference type="InterPro" id="IPR018574">
    <property type="entry name" value="Structure-sp_endonuc_su_Slx4"/>
</dbReference>
<keyword evidence="12" id="KW-1185">Reference proteome</keyword>
<keyword evidence="3 9" id="KW-0597">Phosphoprotein</keyword>
<keyword evidence="6 9" id="KW-0234">DNA repair</keyword>
<comment type="function">
    <text evidence="9">Regulatory subunit of the SLX1-SLX4 structure-specific endonuclease that resolves DNA secondary structures generated during DNA repair and recombination. Has endonuclease activity towards branched DNA substrates, introducing single-strand cuts in duplex DNA close to junctions with ss-DNA.</text>
</comment>
<keyword evidence="7 9" id="KW-0539">Nucleus</keyword>
<feature type="compositionally biased region" description="Basic residues" evidence="10">
    <location>
        <begin position="371"/>
        <end position="387"/>
    </location>
</feature>
<feature type="compositionally biased region" description="Low complexity" evidence="10">
    <location>
        <begin position="546"/>
        <end position="559"/>
    </location>
</feature>
<comment type="subunit">
    <text evidence="9">Forms a heterodimer with SLX1.</text>
</comment>
<evidence type="ECO:0000256" key="9">
    <source>
        <dbReference type="HAMAP-Rule" id="MF_03110"/>
    </source>
</evidence>
<proteinExistence type="inferred from homology"/>
<dbReference type="InterPro" id="IPR027784">
    <property type="entry name" value="Slx4_ascomycetes"/>
</dbReference>
<feature type="compositionally biased region" description="Low complexity" evidence="10">
    <location>
        <begin position="192"/>
        <end position="202"/>
    </location>
</feature>
<dbReference type="AlphaFoldDB" id="A0A194XWB2"/>
<dbReference type="RefSeq" id="XP_018078781.1">
    <property type="nucleotide sequence ID" value="XM_018213897.1"/>
</dbReference>
<feature type="region of interest" description="Disordered" evidence="10">
    <location>
        <begin position="311"/>
        <end position="400"/>
    </location>
</feature>
<feature type="region of interest" description="Disordered" evidence="10">
    <location>
        <begin position="78"/>
        <end position="224"/>
    </location>
</feature>
<dbReference type="CDD" id="cd22999">
    <property type="entry name" value="SAP_SLX4"/>
    <property type="match status" value="1"/>
</dbReference>
<dbReference type="GO" id="GO:0006260">
    <property type="term" value="P:DNA replication"/>
    <property type="evidence" value="ECO:0007669"/>
    <property type="project" value="InterPro"/>
</dbReference>
<accession>A0A194XWB2</accession>
<dbReference type="GO" id="GO:0006281">
    <property type="term" value="P:DNA repair"/>
    <property type="evidence" value="ECO:0007669"/>
    <property type="project" value="UniProtKB-UniRule"/>
</dbReference>
<organism evidence="11 12">
    <name type="scientific">Mollisia scopiformis</name>
    <name type="common">Conifer needle endophyte fungus</name>
    <name type="synonym">Phialocephala scopiformis</name>
    <dbReference type="NCBI Taxonomy" id="149040"/>
    <lineage>
        <taxon>Eukaryota</taxon>
        <taxon>Fungi</taxon>
        <taxon>Dikarya</taxon>
        <taxon>Ascomycota</taxon>
        <taxon>Pezizomycotina</taxon>
        <taxon>Leotiomycetes</taxon>
        <taxon>Helotiales</taxon>
        <taxon>Mollisiaceae</taxon>
        <taxon>Mollisia</taxon>
    </lineage>
</organism>
<evidence type="ECO:0000256" key="10">
    <source>
        <dbReference type="SAM" id="MobiDB-lite"/>
    </source>
</evidence>
<dbReference type="GO" id="GO:0033557">
    <property type="term" value="C:Slx1-Slx4 complex"/>
    <property type="evidence" value="ECO:0007669"/>
    <property type="project" value="UniProtKB-UniRule"/>
</dbReference>
<dbReference type="OrthoDB" id="5349119at2759"/>
<dbReference type="KEGG" id="psco:LY89DRAFT_679571"/>
<feature type="region of interest" description="Disordered" evidence="10">
    <location>
        <begin position="546"/>
        <end position="593"/>
    </location>
</feature>
<keyword evidence="4 9" id="KW-0227">DNA damage</keyword>
<dbReference type="GO" id="GO:0006310">
    <property type="term" value="P:DNA recombination"/>
    <property type="evidence" value="ECO:0007669"/>
    <property type="project" value="UniProtKB-UniRule"/>
</dbReference>
<dbReference type="InParanoid" id="A0A194XWB2"/>
<dbReference type="Pfam" id="PF09494">
    <property type="entry name" value="Slx4"/>
    <property type="match status" value="1"/>
</dbReference>
<name>A0A194XWB2_MOLSC</name>
<evidence type="ECO:0000313" key="11">
    <source>
        <dbReference type="EMBL" id="KUJ24426.1"/>
    </source>
</evidence>
<comment type="PTM">
    <text evidence="9">Phosphorylated in response to DNA damage.</text>
</comment>
<dbReference type="GO" id="GO:0017108">
    <property type="term" value="F:5'-flap endonuclease activity"/>
    <property type="evidence" value="ECO:0007669"/>
    <property type="project" value="InterPro"/>
</dbReference>
<dbReference type="Proteomes" id="UP000070700">
    <property type="component" value="Unassembled WGS sequence"/>
</dbReference>
<feature type="compositionally biased region" description="Basic residues" evidence="10">
    <location>
        <begin position="698"/>
        <end position="708"/>
    </location>
</feature>
<dbReference type="STRING" id="149040.A0A194XWB2"/>
<evidence type="ECO:0000256" key="5">
    <source>
        <dbReference type="ARBA" id="ARBA00023172"/>
    </source>
</evidence>
<evidence type="ECO:0000256" key="6">
    <source>
        <dbReference type="ARBA" id="ARBA00023204"/>
    </source>
</evidence>
<feature type="compositionally biased region" description="Polar residues" evidence="10">
    <location>
        <begin position="354"/>
        <end position="365"/>
    </location>
</feature>
<reference evidence="11 12" key="1">
    <citation type="submission" date="2015-10" db="EMBL/GenBank/DDBJ databases">
        <title>Full genome of DAOMC 229536 Phialocephala scopiformis, a fungal endophyte of spruce producing the potent anti-insectan compound rugulosin.</title>
        <authorList>
            <consortium name="DOE Joint Genome Institute"/>
            <person name="Walker A.K."/>
            <person name="Frasz S.L."/>
            <person name="Seifert K.A."/>
            <person name="Miller J.D."/>
            <person name="Mondo S.J."/>
            <person name="Labutti K."/>
            <person name="Lipzen A."/>
            <person name="Dockter R."/>
            <person name="Kennedy M."/>
            <person name="Grigoriev I.V."/>
            <person name="Spatafora J.W."/>
        </authorList>
    </citation>
    <scope>NUCLEOTIDE SEQUENCE [LARGE SCALE GENOMIC DNA]</scope>
    <source>
        <strain evidence="11 12">CBS 120377</strain>
    </source>
</reference>
<dbReference type="HAMAP" id="MF_03110">
    <property type="entry name" value="Endonuc_su_Slx4"/>
    <property type="match status" value="1"/>
</dbReference>
<evidence type="ECO:0000256" key="7">
    <source>
        <dbReference type="ARBA" id="ARBA00023242"/>
    </source>
</evidence>
<gene>
    <name evidence="9" type="primary">SLX4</name>
    <name evidence="11" type="ORF">LY89DRAFT_679571</name>
</gene>
<evidence type="ECO:0000256" key="3">
    <source>
        <dbReference type="ARBA" id="ARBA00022553"/>
    </source>
</evidence>
<feature type="compositionally biased region" description="Low complexity" evidence="10">
    <location>
        <begin position="445"/>
        <end position="456"/>
    </location>
</feature>
<protein>
    <recommendedName>
        <fullName evidence="8 9">Structure-specific endonuclease subunit SLX4</fullName>
    </recommendedName>
</protein>
<feature type="compositionally biased region" description="Basic and acidic residues" evidence="10">
    <location>
        <begin position="98"/>
        <end position="107"/>
    </location>
</feature>
<dbReference type="EMBL" id="KQ947404">
    <property type="protein sequence ID" value="KUJ24426.1"/>
    <property type="molecule type" value="Genomic_DNA"/>
</dbReference>
<evidence type="ECO:0000256" key="4">
    <source>
        <dbReference type="ARBA" id="ARBA00022763"/>
    </source>
</evidence>
<feature type="region of interest" description="Disordered" evidence="10">
    <location>
        <begin position="434"/>
        <end position="463"/>
    </location>
</feature>
<dbReference type="GeneID" id="28823623"/>
<feature type="region of interest" description="Disordered" evidence="10">
    <location>
        <begin position="653"/>
        <end position="758"/>
    </location>
</feature>
<keyword evidence="5 9" id="KW-0233">DNA recombination</keyword>
<evidence type="ECO:0000313" key="12">
    <source>
        <dbReference type="Proteomes" id="UP000070700"/>
    </source>
</evidence>
<evidence type="ECO:0000256" key="2">
    <source>
        <dbReference type="ARBA" id="ARBA00006661"/>
    </source>
</evidence>
<sequence length="848" mass="91864">MATEMLILSSSPPRQFASFSLSSSPLPSMEEIVQKRSQVLRTGSRAAPIPQNASASYTTAASLLKSTASLDVINSCALEEDTPETKPAKVSKPRKVPIKKEEDESKSTKKPGKAVKVEAELDNAVVEKKKSKPRTKKVVDNPSEPLEKKSAAPKPRRKKADKEAGETDIPKEKPVRKPRVKKVDGESQPKLSTGKVTKTSKPTKTKSDSASNSHKVKSESQELALQKALKRRVGWTPPVPTSKTIGVTTSENILSSGGLGSGEKRSGFADLFGSFGFTKLENSSDPIPVGTDITRKRKLVDLVKTNVTTAAAESPISKEKAPKKKARTLTDQATSAYTEEEELPAQPAPLLQYFSLQPSERSTSDGFKVPPKPRSKSPVKGSSKVKKGSAEAPILLSPESAMKQVGKQDFVFGTSSQLARGDSPTLLRDLHAAMQASNEEDDSFPDSVFDSSPPVSRRTTGLTTKRNLWSAASRDDSGELLDVPMIDLVDSPAIDNHKPAVPVVPKTPAQLETDIWHDIGTTPAAKPGGDSPKVLGPIEAAIRTELLSSPSGSRGVRSPKAPKVAKVDEPVKLKSPASKPKSPAKGKKVIGPQKPNFAAYTDVQLAKEIASYQFKPIKKREQMILLLQRCWESKNQAALSNVSTNIPVVPAKISKDVAPPSTQPTEQSPKRARGRPRKDNTIQYLEMDSNMPLSQARTPKKAGKKAGKKVTQETDDISDSDNPATPSPPRRSASQMTPLKLRASESDMSDSPELSPGAAEERLFKNITKAVTSAPRSKDPLNPNWNEKILLYDPIVIEDLTIWLNTGALGKVGWDGEVEPKLVKKWCESKSICCLWRENLRGGARSRY</sequence>
<evidence type="ECO:0000256" key="8">
    <source>
        <dbReference type="ARBA" id="ARBA00029496"/>
    </source>
</evidence>